<dbReference type="Gene3D" id="3.90.1200.10">
    <property type="match status" value="1"/>
</dbReference>
<name>A0AA37X843_9MICO</name>
<dbReference type="Pfam" id="PF01636">
    <property type="entry name" value="APH"/>
    <property type="match status" value="1"/>
</dbReference>
<evidence type="ECO:0000313" key="12">
    <source>
        <dbReference type="Proteomes" id="UP001157160"/>
    </source>
</evidence>
<dbReference type="PIRSF" id="PIRSF000706">
    <property type="entry name" value="Kanamycin_kin"/>
    <property type="match status" value="1"/>
</dbReference>
<dbReference type="Gene3D" id="3.30.200.20">
    <property type="entry name" value="Phosphorylase Kinase, domain 1"/>
    <property type="match status" value="1"/>
</dbReference>
<evidence type="ECO:0000256" key="4">
    <source>
        <dbReference type="ARBA" id="ARBA00022777"/>
    </source>
</evidence>
<evidence type="ECO:0000256" key="2">
    <source>
        <dbReference type="ARBA" id="ARBA00022679"/>
    </source>
</evidence>
<dbReference type="InterPro" id="IPR011009">
    <property type="entry name" value="Kinase-like_dom_sf"/>
</dbReference>
<evidence type="ECO:0000256" key="9">
    <source>
        <dbReference type="PIRSR" id="PIRSR000706-2"/>
    </source>
</evidence>
<keyword evidence="6 7" id="KW-0046">Antibiotic resistance</keyword>
<comment type="caution">
    <text evidence="11">The sequence shown here is derived from an EMBL/GenBank/DDBJ whole genome shotgun (WGS) entry which is preliminary data.</text>
</comment>
<dbReference type="SUPFAM" id="SSF56112">
    <property type="entry name" value="Protein kinase-like (PK-like)"/>
    <property type="match status" value="1"/>
</dbReference>
<evidence type="ECO:0000256" key="7">
    <source>
        <dbReference type="PIRNR" id="PIRNR000706"/>
    </source>
</evidence>
<evidence type="ECO:0000256" key="3">
    <source>
        <dbReference type="ARBA" id="ARBA00022741"/>
    </source>
</evidence>
<dbReference type="GO" id="GO:0005524">
    <property type="term" value="F:ATP binding"/>
    <property type="evidence" value="ECO:0007669"/>
    <property type="project" value="UniProtKB-KW"/>
</dbReference>
<dbReference type="GO" id="GO:0046872">
    <property type="term" value="F:metal ion binding"/>
    <property type="evidence" value="ECO:0007669"/>
    <property type="project" value="UniProtKB-KW"/>
</dbReference>
<keyword evidence="3 7" id="KW-0547">Nucleotide-binding</keyword>
<evidence type="ECO:0000313" key="11">
    <source>
        <dbReference type="EMBL" id="GMA27134.1"/>
    </source>
</evidence>
<dbReference type="GO" id="GO:0016301">
    <property type="term" value="F:kinase activity"/>
    <property type="evidence" value="ECO:0007669"/>
    <property type="project" value="UniProtKB-KW"/>
</dbReference>
<feature type="domain" description="Aminoglycoside phosphotransferase" evidence="10">
    <location>
        <begin position="72"/>
        <end position="278"/>
    </location>
</feature>
<keyword evidence="9" id="KW-0479">Metal-binding</keyword>
<comment type="similarity">
    <text evidence="1 7">Belongs to the aminoglycoside phosphotransferase family.</text>
</comment>
<gene>
    <name evidence="11" type="ORF">GCM10025874_03870</name>
</gene>
<keyword evidence="2 7" id="KW-0808">Transferase</keyword>
<dbReference type="AlphaFoldDB" id="A0AA37X843"/>
<keyword evidence="5 7" id="KW-0067">ATP-binding</keyword>
<evidence type="ECO:0000256" key="5">
    <source>
        <dbReference type="ARBA" id="ARBA00022840"/>
    </source>
</evidence>
<protein>
    <submittedName>
        <fullName evidence="11">Phosphotransferase</fullName>
    </submittedName>
</protein>
<dbReference type="InterPro" id="IPR002575">
    <property type="entry name" value="Aminoglycoside_PTrfase"/>
</dbReference>
<sequence>MFTARAPEPSYEFPEPLAALLAGRPAEAVWVNALDGVTVRLPDEDAYLKWQPPGTRLPALALEEERLRWASRELALRRGAAAAEHPAEPDEVAARIVAARLDGIGAEGPDDDDHPTTVPRVLEHGADGRGEWLVTAALPGRSAVDPVWLARPEVAVPAIGRELRRLHESFDVERCPYDWSVEQRLRLAPPDVAPRFAEAPPVDRLVVCHGDACAPNTLLAEDGTGAGHVDLGALGIADRWADIAVAARSTEWNYGPGWERALVAGYGVPFDDERMRFYRELWDAE</sequence>
<dbReference type="GO" id="GO:0046677">
    <property type="term" value="P:response to antibiotic"/>
    <property type="evidence" value="ECO:0007669"/>
    <property type="project" value="UniProtKB-KW"/>
</dbReference>
<dbReference type="Proteomes" id="UP001157160">
    <property type="component" value="Unassembled WGS sequence"/>
</dbReference>
<dbReference type="RefSeq" id="WP_284229465.1">
    <property type="nucleotide sequence ID" value="NZ_BSUL01000001.1"/>
</dbReference>
<organism evidence="11 12">
    <name type="scientific">Arenivirga flava</name>
    <dbReference type="NCBI Taxonomy" id="1930060"/>
    <lineage>
        <taxon>Bacteria</taxon>
        <taxon>Bacillati</taxon>
        <taxon>Actinomycetota</taxon>
        <taxon>Actinomycetes</taxon>
        <taxon>Micrococcales</taxon>
        <taxon>Microbacteriaceae</taxon>
        <taxon>Arenivirga</taxon>
    </lineage>
</organism>
<keyword evidence="12" id="KW-1185">Reference proteome</keyword>
<evidence type="ECO:0000256" key="1">
    <source>
        <dbReference type="ARBA" id="ARBA00006219"/>
    </source>
</evidence>
<proteinExistence type="inferred from homology"/>
<dbReference type="EMBL" id="BSUL01000001">
    <property type="protein sequence ID" value="GMA27134.1"/>
    <property type="molecule type" value="Genomic_DNA"/>
</dbReference>
<reference evidence="11 12" key="1">
    <citation type="journal article" date="2014" name="Int. J. Syst. Evol. Microbiol.">
        <title>Complete genome sequence of Corynebacterium casei LMG S-19264T (=DSM 44701T), isolated from a smear-ripened cheese.</title>
        <authorList>
            <consortium name="US DOE Joint Genome Institute (JGI-PGF)"/>
            <person name="Walter F."/>
            <person name="Albersmeier A."/>
            <person name="Kalinowski J."/>
            <person name="Ruckert C."/>
        </authorList>
    </citation>
    <scope>NUCLEOTIDE SEQUENCE [LARGE SCALE GENOMIC DNA]</scope>
    <source>
        <strain evidence="11 12">NBRC 112289</strain>
    </source>
</reference>
<keyword evidence="4 7" id="KW-0418">Kinase</keyword>
<accession>A0AA37X843</accession>
<evidence type="ECO:0000259" key="10">
    <source>
        <dbReference type="Pfam" id="PF01636"/>
    </source>
</evidence>
<evidence type="ECO:0000256" key="6">
    <source>
        <dbReference type="ARBA" id="ARBA00023251"/>
    </source>
</evidence>
<keyword evidence="9" id="KW-0460">Magnesium</keyword>
<feature type="binding site" evidence="9">
    <location>
        <position position="230"/>
    </location>
    <ligand>
        <name>Mg(2+)</name>
        <dbReference type="ChEBI" id="CHEBI:18420"/>
    </ligand>
</feature>
<dbReference type="InterPro" id="IPR024165">
    <property type="entry name" value="Kan/Strep_kinase"/>
</dbReference>
<evidence type="ECO:0000256" key="8">
    <source>
        <dbReference type="PIRSR" id="PIRSR000706-1"/>
    </source>
</evidence>
<feature type="binding site" evidence="9">
    <location>
        <position position="216"/>
    </location>
    <ligand>
        <name>Mg(2+)</name>
        <dbReference type="ChEBI" id="CHEBI:18420"/>
    </ligand>
</feature>
<feature type="active site" description="Proton acceptor" evidence="8">
    <location>
        <position position="211"/>
    </location>
</feature>
<dbReference type="GO" id="GO:0016773">
    <property type="term" value="F:phosphotransferase activity, alcohol group as acceptor"/>
    <property type="evidence" value="ECO:0007669"/>
    <property type="project" value="InterPro"/>
</dbReference>